<keyword evidence="2" id="KW-1185">Reference proteome</keyword>
<gene>
    <name evidence="1" type="ORF">SAMN05444392_10891</name>
</gene>
<name>A0A1M4Z7R1_9BACL</name>
<dbReference type="AlphaFoldDB" id="A0A1M4Z7R1"/>
<sequence>MDRYLQTFMKESMIKENLVSVHAYGYQRDEVWTGYINLLTENQFLMKHVTEDGLEDGFILGRLDDVFQLTRNGQYEQELDQLYKLQDQQHNPFVLKSDIQKSNLFREAFIAAKKNNFIVNVCFPGTEEEEDMIVGFVRDVYWNEVVTLNLTSSGTEDGESIFYLEDVVSIHCHSRDMRKLKLLKEYHEGIS</sequence>
<dbReference type="RefSeq" id="WP_073155318.1">
    <property type="nucleotide sequence ID" value="NZ_FQVL01000008.1"/>
</dbReference>
<evidence type="ECO:0000313" key="2">
    <source>
        <dbReference type="Proteomes" id="UP000184476"/>
    </source>
</evidence>
<reference evidence="1 2" key="1">
    <citation type="submission" date="2016-11" db="EMBL/GenBank/DDBJ databases">
        <authorList>
            <person name="Jaros S."/>
            <person name="Januszkiewicz K."/>
            <person name="Wedrychowicz H."/>
        </authorList>
    </citation>
    <scope>NUCLEOTIDE SEQUENCE [LARGE SCALE GENOMIC DNA]</scope>
    <source>
        <strain evidence="1 2">DSM 44666</strain>
    </source>
</reference>
<accession>A0A1M4Z7R1</accession>
<evidence type="ECO:0000313" key="1">
    <source>
        <dbReference type="EMBL" id="SHF14113.1"/>
    </source>
</evidence>
<dbReference type="OrthoDB" id="2989721at2"/>
<dbReference type="Proteomes" id="UP000184476">
    <property type="component" value="Unassembled WGS sequence"/>
</dbReference>
<protein>
    <submittedName>
        <fullName evidence="1">Uncharacterized protein</fullName>
    </submittedName>
</protein>
<dbReference type="EMBL" id="FQVL01000008">
    <property type="protein sequence ID" value="SHF14113.1"/>
    <property type="molecule type" value="Genomic_DNA"/>
</dbReference>
<dbReference type="STRING" id="112248.SAMN05444392_10891"/>
<proteinExistence type="predicted"/>
<organism evidence="1 2">
    <name type="scientific">Seinonella peptonophila</name>
    <dbReference type="NCBI Taxonomy" id="112248"/>
    <lineage>
        <taxon>Bacteria</taxon>
        <taxon>Bacillati</taxon>
        <taxon>Bacillota</taxon>
        <taxon>Bacilli</taxon>
        <taxon>Bacillales</taxon>
        <taxon>Thermoactinomycetaceae</taxon>
        <taxon>Seinonella</taxon>
    </lineage>
</organism>